<name>A0AAU9TIF3_EUPED</name>
<comment type="caution">
    <text evidence="1">The sequence shown here is derived from an EMBL/GenBank/DDBJ whole genome shotgun (WGS) entry which is preliminary data.</text>
</comment>
<gene>
    <name evidence="1" type="ORF">EEDITHA_LOCUS2832</name>
</gene>
<dbReference type="PANTHER" id="PTHR33050">
    <property type="entry name" value="REVERSE TRANSCRIPTASE DOMAIN-CONTAINING PROTEIN"/>
    <property type="match status" value="1"/>
</dbReference>
<dbReference type="InterPro" id="IPR052055">
    <property type="entry name" value="Hepadnavirus_pol/RT"/>
</dbReference>
<organism evidence="1 2">
    <name type="scientific">Euphydryas editha</name>
    <name type="common">Edith's checkerspot</name>
    <dbReference type="NCBI Taxonomy" id="104508"/>
    <lineage>
        <taxon>Eukaryota</taxon>
        <taxon>Metazoa</taxon>
        <taxon>Ecdysozoa</taxon>
        <taxon>Arthropoda</taxon>
        <taxon>Hexapoda</taxon>
        <taxon>Insecta</taxon>
        <taxon>Pterygota</taxon>
        <taxon>Neoptera</taxon>
        <taxon>Endopterygota</taxon>
        <taxon>Lepidoptera</taxon>
        <taxon>Glossata</taxon>
        <taxon>Ditrysia</taxon>
        <taxon>Papilionoidea</taxon>
        <taxon>Nymphalidae</taxon>
        <taxon>Nymphalinae</taxon>
        <taxon>Euphydryas</taxon>
    </lineage>
</organism>
<keyword evidence="2" id="KW-1185">Reference proteome</keyword>
<sequence>MILFCVLHLVEEKKKLYLSYLRTNIKDPVFSKSKESHLFKLSQIQRFKRSDWNAIRTVPSGETQLRLFRYPPREVTLSNHAVLQLIYEAINHQQNRLLDSHILLLKDNRTVVSYMTKEGGTKSKALLDLTRKILLIMDQLNIHITGQYFPGHYNTEVDVLSRIKPSPEWHLLPLATRKIFQIWGTPEIYLWILDISTSETNTTDPISPEHRQRKIHSNSTQVGESVLVSRSTSPFGSHISHRTFYKCFTIKLQDAINRTYQKNTITSLGDFG</sequence>
<dbReference type="EMBL" id="CAKOGL010000005">
    <property type="protein sequence ID" value="CAH2086453.1"/>
    <property type="molecule type" value="Genomic_DNA"/>
</dbReference>
<accession>A0AAU9TIF3</accession>
<evidence type="ECO:0000313" key="2">
    <source>
        <dbReference type="Proteomes" id="UP001153954"/>
    </source>
</evidence>
<evidence type="ECO:0000313" key="1">
    <source>
        <dbReference type="EMBL" id="CAH2086453.1"/>
    </source>
</evidence>
<reference evidence="1" key="1">
    <citation type="submission" date="2022-03" db="EMBL/GenBank/DDBJ databases">
        <authorList>
            <person name="Tunstrom K."/>
        </authorList>
    </citation>
    <scope>NUCLEOTIDE SEQUENCE</scope>
</reference>
<proteinExistence type="predicted"/>
<dbReference type="Proteomes" id="UP001153954">
    <property type="component" value="Unassembled WGS sequence"/>
</dbReference>
<dbReference type="AlphaFoldDB" id="A0AAU9TIF3"/>
<protein>
    <submittedName>
        <fullName evidence="1">Uncharacterized protein</fullName>
    </submittedName>
</protein>
<dbReference type="PANTHER" id="PTHR33050:SF7">
    <property type="entry name" value="RIBONUCLEASE H"/>
    <property type="match status" value="1"/>
</dbReference>
<dbReference type="CDD" id="cd09275">
    <property type="entry name" value="RNase_HI_RT_DIRS1"/>
    <property type="match status" value="1"/>
</dbReference>